<evidence type="ECO:0000256" key="9">
    <source>
        <dbReference type="ARBA" id="ARBA00025772"/>
    </source>
</evidence>
<dbReference type="NCBIfam" id="TIGR02532">
    <property type="entry name" value="IV_pilin_GFxxxE"/>
    <property type="match status" value="1"/>
</dbReference>
<dbReference type="Pfam" id="PF07963">
    <property type="entry name" value="N_methyl"/>
    <property type="match status" value="1"/>
</dbReference>
<evidence type="ECO:0000313" key="13">
    <source>
        <dbReference type="EMBL" id="ROO32810.1"/>
    </source>
</evidence>
<comment type="caution">
    <text evidence="13">The sequence shown here is derived from an EMBL/GenBank/DDBJ whole genome shotgun (WGS) entry which is preliminary data.</text>
</comment>
<evidence type="ECO:0000256" key="8">
    <source>
        <dbReference type="ARBA" id="ARBA00023136"/>
    </source>
</evidence>
<keyword evidence="14" id="KW-1185">Reference proteome</keyword>
<accession>A0A423Q2D8</accession>
<evidence type="ECO:0000259" key="12">
    <source>
        <dbReference type="Pfam" id="PF12019"/>
    </source>
</evidence>
<dbReference type="InParanoid" id="A0A423Q2D8"/>
<dbReference type="GO" id="GO:0005886">
    <property type="term" value="C:plasma membrane"/>
    <property type="evidence" value="ECO:0007669"/>
    <property type="project" value="UniProtKB-SubCell"/>
</dbReference>
<dbReference type="InterPro" id="IPR045584">
    <property type="entry name" value="Pilin-like"/>
</dbReference>
<evidence type="ECO:0000313" key="14">
    <source>
        <dbReference type="Proteomes" id="UP000285310"/>
    </source>
</evidence>
<comment type="subcellular location">
    <subcellularLocation>
        <location evidence="1">Cell inner membrane</location>
        <topology evidence="1">Single-pass membrane protein</topology>
    </subcellularLocation>
</comment>
<dbReference type="RefSeq" id="WP_245963188.1">
    <property type="nucleotide sequence ID" value="NZ_AYKG01000001.1"/>
</dbReference>
<protein>
    <recommendedName>
        <fullName evidence="2">Type II secretion system protein H</fullName>
    </recommendedName>
    <alternativeName>
        <fullName evidence="10">General secretion pathway protein H</fullName>
    </alternativeName>
</protein>
<dbReference type="AlphaFoldDB" id="A0A423Q2D8"/>
<organism evidence="13 14">
    <name type="scientific">Salinisphaera japonica YTM-1</name>
    <dbReference type="NCBI Taxonomy" id="1209778"/>
    <lineage>
        <taxon>Bacteria</taxon>
        <taxon>Pseudomonadati</taxon>
        <taxon>Pseudomonadota</taxon>
        <taxon>Gammaproteobacteria</taxon>
        <taxon>Salinisphaerales</taxon>
        <taxon>Salinisphaeraceae</taxon>
        <taxon>Salinisphaera</taxon>
    </lineage>
</organism>
<evidence type="ECO:0000256" key="10">
    <source>
        <dbReference type="ARBA" id="ARBA00030775"/>
    </source>
</evidence>
<dbReference type="InterPro" id="IPR049875">
    <property type="entry name" value="TypeII_GspH"/>
</dbReference>
<gene>
    <name evidence="13" type="ORF">SAJA_00835</name>
</gene>
<evidence type="ECO:0000256" key="6">
    <source>
        <dbReference type="ARBA" id="ARBA00022692"/>
    </source>
</evidence>
<dbReference type="Gene3D" id="3.55.40.10">
    <property type="entry name" value="minor pseudopilin epsh domain"/>
    <property type="match status" value="1"/>
</dbReference>
<evidence type="ECO:0000256" key="5">
    <source>
        <dbReference type="ARBA" id="ARBA00022519"/>
    </source>
</evidence>
<sequence length="217" mass="23028">MSRAACPSTRSARPSVSIARGFTLIEILVVLVIVGITLAFATLSVNPSGPSDRLNTEAQRLLALSQDAADEAILSGHTIGLEIASDGYRFVKLDLDGWAVIDSPDNALRPRKLDDDLHIDRLATDGAANDRQAMMQTGTLTLPPSPVPLTPGQLKEAAERRDAAQDADAEVPIPAALFLASGELLPFVLQLSADDIDQVFVIAGAPNGDIVLEQRSR</sequence>
<dbReference type="FunCoup" id="A0A423Q2D8">
    <property type="interactions" value="68"/>
</dbReference>
<keyword evidence="8 11" id="KW-0472">Membrane</keyword>
<evidence type="ECO:0000256" key="3">
    <source>
        <dbReference type="ARBA" id="ARBA00022475"/>
    </source>
</evidence>
<proteinExistence type="inferred from homology"/>
<keyword evidence="7 11" id="KW-1133">Transmembrane helix</keyword>
<evidence type="ECO:0000256" key="7">
    <source>
        <dbReference type="ARBA" id="ARBA00022989"/>
    </source>
</evidence>
<dbReference type="GO" id="GO:0015627">
    <property type="term" value="C:type II protein secretion system complex"/>
    <property type="evidence" value="ECO:0007669"/>
    <property type="project" value="InterPro"/>
</dbReference>
<keyword evidence="4" id="KW-0488">Methylation</keyword>
<dbReference type="EMBL" id="AYKG01000001">
    <property type="protein sequence ID" value="ROO32810.1"/>
    <property type="molecule type" value="Genomic_DNA"/>
</dbReference>
<feature type="transmembrane region" description="Helical" evidence="11">
    <location>
        <begin position="21"/>
        <end position="43"/>
    </location>
</feature>
<dbReference type="PROSITE" id="PS00409">
    <property type="entry name" value="PROKAR_NTER_METHYL"/>
    <property type="match status" value="1"/>
</dbReference>
<keyword evidence="3" id="KW-1003">Cell membrane</keyword>
<evidence type="ECO:0000256" key="2">
    <source>
        <dbReference type="ARBA" id="ARBA00021549"/>
    </source>
</evidence>
<dbReference type="InterPro" id="IPR022346">
    <property type="entry name" value="T2SS_GspH"/>
</dbReference>
<dbReference type="NCBIfam" id="TIGR01708">
    <property type="entry name" value="typeII_sec_gspH"/>
    <property type="match status" value="1"/>
</dbReference>
<name>A0A423Q2D8_9GAMM</name>
<dbReference type="InterPro" id="IPR012902">
    <property type="entry name" value="N_methyl_site"/>
</dbReference>
<reference evidence="13 14" key="1">
    <citation type="submission" date="2013-10" db="EMBL/GenBank/DDBJ databases">
        <title>Salinisphaera japonica YTM-1 Genome Sequencing.</title>
        <authorList>
            <person name="Lai Q."/>
            <person name="Li C."/>
            <person name="Shao Z."/>
        </authorList>
    </citation>
    <scope>NUCLEOTIDE SEQUENCE [LARGE SCALE GENOMIC DNA]</scope>
    <source>
        <strain evidence="13 14">YTM-1</strain>
    </source>
</reference>
<dbReference type="Proteomes" id="UP000285310">
    <property type="component" value="Unassembled WGS sequence"/>
</dbReference>
<keyword evidence="5" id="KW-0997">Cell inner membrane</keyword>
<dbReference type="Pfam" id="PF12019">
    <property type="entry name" value="GspH"/>
    <property type="match status" value="1"/>
</dbReference>
<keyword evidence="6 11" id="KW-0812">Transmembrane</keyword>
<evidence type="ECO:0000256" key="11">
    <source>
        <dbReference type="SAM" id="Phobius"/>
    </source>
</evidence>
<comment type="similarity">
    <text evidence="9">Belongs to the GSP H family.</text>
</comment>
<feature type="domain" description="General secretion pathway GspH" evidence="12">
    <location>
        <begin position="57"/>
        <end position="155"/>
    </location>
</feature>
<dbReference type="GO" id="GO:0015628">
    <property type="term" value="P:protein secretion by the type II secretion system"/>
    <property type="evidence" value="ECO:0007669"/>
    <property type="project" value="InterPro"/>
</dbReference>
<dbReference type="SUPFAM" id="SSF54523">
    <property type="entry name" value="Pili subunits"/>
    <property type="match status" value="1"/>
</dbReference>
<evidence type="ECO:0000256" key="4">
    <source>
        <dbReference type="ARBA" id="ARBA00022481"/>
    </source>
</evidence>
<evidence type="ECO:0000256" key="1">
    <source>
        <dbReference type="ARBA" id="ARBA00004377"/>
    </source>
</evidence>